<dbReference type="OrthoDB" id="10648577at2759"/>
<dbReference type="AlphaFoldDB" id="A0A6A5K227"/>
<keyword evidence="3" id="KW-1185">Reference proteome</keyword>
<protein>
    <recommendedName>
        <fullName evidence="1">DUF6604 domain-containing protein</fullName>
    </recommendedName>
</protein>
<accession>A0A6A5K227</accession>
<evidence type="ECO:0000313" key="3">
    <source>
        <dbReference type="Proteomes" id="UP000800040"/>
    </source>
</evidence>
<sequence>MTIYDQPYDFFGQHETYTSDTKIALNEIISQARASAVNDRWEVVTGFPEATPIKELPTRAFMLSAKLLAHANTVRAPPGCLSRLSKLALDRAISDRKQQAYFYKIISTRTPEEKRIYEAHIYFIQVLEYIRYSVLHLFVQPDPNEVQTQKTSAIEVDYSYLLLLCLKDQDNSTEPNSPPDADKDADDKVASLLFWKPIHEFLDEVLAF</sequence>
<name>A0A6A5K227_9PLEO</name>
<reference evidence="2" key="1">
    <citation type="submission" date="2020-01" db="EMBL/GenBank/DDBJ databases">
        <authorList>
            <consortium name="DOE Joint Genome Institute"/>
            <person name="Haridas S."/>
            <person name="Albert R."/>
            <person name="Binder M."/>
            <person name="Bloem J."/>
            <person name="Labutti K."/>
            <person name="Salamov A."/>
            <person name="Andreopoulos B."/>
            <person name="Baker S.E."/>
            <person name="Barry K."/>
            <person name="Bills G."/>
            <person name="Bluhm B.H."/>
            <person name="Cannon C."/>
            <person name="Castanera R."/>
            <person name="Culley D.E."/>
            <person name="Daum C."/>
            <person name="Ezra D."/>
            <person name="Gonzalez J.B."/>
            <person name="Henrissat B."/>
            <person name="Kuo A."/>
            <person name="Liang C."/>
            <person name="Lipzen A."/>
            <person name="Lutzoni F."/>
            <person name="Magnuson J."/>
            <person name="Mondo S."/>
            <person name="Nolan M."/>
            <person name="Ohm R."/>
            <person name="Pangilinan J."/>
            <person name="Park H.-J."/>
            <person name="Ramirez L."/>
            <person name="Alfaro M."/>
            <person name="Sun H."/>
            <person name="Tritt A."/>
            <person name="Yoshinaga Y."/>
            <person name="Zwiers L.-H."/>
            <person name="Turgeon B.G."/>
            <person name="Goodwin S.B."/>
            <person name="Spatafora J.W."/>
            <person name="Crous P.W."/>
            <person name="Grigoriev I.V."/>
        </authorList>
    </citation>
    <scope>NUCLEOTIDE SEQUENCE</scope>
    <source>
        <strain evidence="2">P77</strain>
    </source>
</reference>
<gene>
    <name evidence="2" type="ORF">BDW02DRAFT_227156</name>
</gene>
<dbReference type="Proteomes" id="UP000800040">
    <property type="component" value="Unassembled WGS sequence"/>
</dbReference>
<proteinExistence type="predicted"/>
<evidence type="ECO:0000313" key="2">
    <source>
        <dbReference type="EMBL" id="KAF1828504.1"/>
    </source>
</evidence>
<feature type="domain" description="DUF6604" evidence="1">
    <location>
        <begin position="51"/>
        <end position="181"/>
    </location>
</feature>
<dbReference type="EMBL" id="ML975538">
    <property type="protein sequence ID" value="KAF1828504.1"/>
    <property type="molecule type" value="Genomic_DNA"/>
</dbReference>
<organism evidence="2 3">
    <name type="scientific">Decorospora gaudefroyi</name>
    <dbReference type="NCBI Taxonomy" id="184978"/>
    <lineage>
        <taxon>Eukaryota</taxon>
        <taxon>Fungi</taxon>
        <taxon>Dikarya</taxon>
        <taxon>Ascomycota</taxon>
        <taxon>Pezizomycotina</taxon>
        <taxon>Dothideomycetes</taxon>
        <taxon>Pleosporomycetidae</taxon>
        <taxon>Pleosporales</taxon>
        <taxon>Pleosporineae</taxon>
        <taxon>Pleosporaceae</taxon>
        <taxon>Decorospora</taxon>
    </lineage>
</organism>
<dbReference type="InterPro" id="IPR046539">
    <property type="entry name" value="DUF6604"/>
</dbReference>
<dbReference type="Pfam" id="PF20253">
    <property type="entry name" value="DUF6604"/>
    <property type="match status" value="1"/>
</dbReference>
<evidence type="ECO:0000259" key="1">
    <source>
        <dbReference type="Pfam" id="PF20253"/>
    </source>
</evidence>